<reference evidence="1" key="2">
    <citation type="journal article" date="2015" name="Fish Shellfish Immunol.">
        <title>Early steps in the European eel (Anguilla anguilla)-Vibrio vulnificus interaction in the gills: Role of the RtxA13 toxin.</title>
        <authorList>
            <person name="Callol A."/>
            <person name="Pajuelo D."/>
            <person name="Ebbesson L."/>
            <person name="Teles M."/>
            <person name="MacKenzie S."/>
            <person name="Amaro C."/>
        </authorList>
    </citation>
    <scope>NUCLEOTIDE SEQUENCE</scope>
</reference>
<protein>
    <submittedName>
        <fullName evidence="1">Uncharacterized protein</fullName>
    </submittedName>
</protein>
<organism evidence="1">
    <name type="scientific">Anguilla anguilla</name>
    <name type="common">European freshwater eel</name>
    <name type="synonym">Muraena anguilla</name>
    <dbReference type="NCBI Taxonomy" id="7936"/>
    <lineage>
        <taxon>Eukaryota</taxon>
        <taxon>Metazoa</taxon>
        <taxon>Chordata</taxon>
        <taxon>Craniata</taxon>
        <taxon>Vertebrata</taxon>
        <taxon>Euteleostomi</taxon>
        <taxon>Actinopterygii</taxon>
        <taxon>Neopterygii</taxon>
        <taxon>Teleostei</taxon>
        <taxon>Anguilliformes</taxon>
        <taxon>Anguillidae</taxon>
        <taxon>Anguilla</taxon>
    </lineage>
</organism>
<evidence type="ECO:0000313" key="1">
    <source>
        <dbReference type="EMBL" id="JAH71019.1"/>
    </source>
</evidence>
<sequence length="16" mass="2125">MKQWQPLFVLWCRYIL</sequence>
<reference evidence="1" key="1">
    <citation type="submission" date="2014-11" db="EMBL/GenBank/DDBJ databases">
        <authorList>
            <person name="Amaro Gonzalez C."/>
        </authorList>
    </citation>
    <scope>NUCLEOTIDE SEQUENCE</scope>
</reference>
<dbReference type="EMBL" id="GBXM01037558">
    <property type="protein sequence ID" value="JAH71019.1"/>
    <property type="molecule type" value="Transcribed_RNA"/>
</dbReference>
<accession>A0A0E9UYR6</accession>
<proteinExistence type="predicted"/>
<name>A0A0E9UYR6_ANGAN</name>
<dbReference type="AlphaFoldDB" id="A0A0E9UYR6"/>